<dbReference type="GO" id="GO:0015473">
    <property type="term" value="F:fimbrial usher porin activity"/>
    <property type="evidence" value="ECO:0007669"/>
    <property type="project" value="InterPro"/>
</dbReference>
<dbReference type="PANTHER" id="PTHR30451:SF5">
    <property type="entry name" value="SLR0019 PROTEIN"/>
    <property type="match status" value="1"/>
</dbReference>
<sequence length="69" mass="7275">MSGSVVAHPHGVTLTPYAGDTWVVVNAPGASGAKVSSYPGLKLDHWGNAVIPVSMPYQRNPVSLYPRES</sequence>
<protein>
    <submittedName>
        <fullName evidence="1">Putative fimbrial biogenesis outer membrane usher protein</fullName>
    </submittedName>
</protein>
<dbReference type="Gene3D" id="2.60.40.2610">
    <property type="entry name" value="Outer membrane usher protein FimD, plug domain"/>
    <property type="match status" value="1"/>
</dbReference>
<dbReference type="InterPro" id="IPR000015">
    <property type="entry name" value="Fimb_usher"/>
</dbReference>
<dbReference type="InterPro" id="IPR042186">
    <property type="entry name" value="FimD_plug_dom"/>
</dbReference>
<evidence type="ECO:0000313" key="1">
    <source>
        <dbReference type="EMBL" id="EHC87188.1"/>
    </source>
</evidence>
<dbReference type="EMBL" id="AFCT01001151">
    <property type="protein sequence ID" value="EHC87188.1"/>
    <property type="molecule type" value="Genomic_DNA"/>
</dbReference>
<dbReference type="GO" id="GO:0009297">
    <property type="term" value="P:pilus assembly"/>
    <property type="evidence" value="ECO:0007669"/>
    <property type="project" value="InterPro"/>
</dbReference>
<dbReference type="Proteomes" id="UP000004903">
    <property type="component" value="Unassembled WGS sequence"/>
</dbReference>
<name>G5QKI9_SALRU</name>
<gene>
    <name evidence="1" type="ORF">LTSERUB_3200</name>
</gene>
<dbReference type="AlphaFoldDB" id="G5QKI9"/>
<accession>G5QKI9</accession>
<dbReference type="GO" id="GO:0009279">
    <property type="term" value="C:cell outer membrane"/>
    <property type="evidence" value="ECO:0007669"/>
    <property type="project" value="TreeGrafter"/>
</dbReference>
<comment type="caution">
    <text evidence="1">The sequence shown here is derived from an EMBL/GenBank/DDBJ whole genome shotgun (WGS) entry which is preliminary data.</text>
</comment>
<evidence type="ECO:0000313" key="2">
    <source>
        <dbReference type="Proteomes" id="UP000004903"/>
    </source>
</evidence>
<proteinExistence type="predicted"/>
<dbReference type="Pfam" id="PF00577">
    <property type="entry name" value="Usher"/>
    <property type="match status" value="1"/>
</dbReference>
<reference evidence="1 2" key="1">
    <citation type="journal article" date="2011" name="BMC Genomics">
        <title>Genome sequencing reveals diversification of virulence factor content and possible host adaptation in distinct subpopulations of Salmonella enterica.</title>
        <authorList>
            <person name="den Bakker H.C."/>
            <person name="Moreno Switt A.I."/>
            <person name="Govoni G."/>
            <person name="Cummings C.A."/>
            <person name="Ranieri M.L."/>
            <person name="Degoricija L."/>
            <person name="Hoelzer K."/>
            <person name="Rodriguez-Rivera L.D."/>
            <person name="Brown S."/>
            <person name="Bolchacova E."/>
            <person name="Furtado M.R."/>
            <person name="Wiedmann M."/>
        </authorList>
    </citation>
    <scope>NUCLEOTIDE SEQUENCE [LARGE SCALE GENOMIC DNA]</scope>
    <source>
        <strain evidence="1 2">A4-653</strain>
    </source>
</reference>
<organism evidence="1 2">
    <name type="scientific">Salmonella enterica subsp. enterica serovar Rubislaw str. A4-653</name>
    <dbReference type="NCBI Taxonomy" id="913081"/>
    <lineage>
        <taxon>Bacteria</taxon>
        <taxon>Pseudomonadati</taxon>
        <taxon>Pseudomonadota</taxon>
        <taxon>Gammaproteobacteria</taxon>
        <taxon>Enterobacterales</taxon>
        <taxon>Enterobacteriaceae</taxon>
        <taxon>Salmonella</taxon>
    </lineage>
</organism>
<dbReference type="PANTHER" id="PTHR30451">
    <property type="entry name" value="OUTER MEMBRANE USHER PROTEIN"/>
    <property type="match status" value="1"/>
</dbReference>